<proteinExistence type="predicted"/>
<sequence>MGFRYLLLAAAIWVGYLIVRHLLRQRLTKPKTTSSQKSVNSVQCKYCGLHLPKEEAVRDGEDHFCNAEHRDAARKQK</sequence>
<evidence type="ECO:0000313" key="2">
    <source>
        <dbReference type="EMBL" id="RDH85369.1"/>
    </source>
</evidence>
<keyword evidence="1" id="KW-0472">Membrane</keyword>
<keyword evidence="1" id="KW-0812">Transmembrane</keyword>
<dbReference type="EMBL" id="QFXE01000013">
    <property type="protein sequence ID" value="RDH85369.1"/>
    <property type="molecule type" value="Genomic_DNA"/>
</dbReference>
<gene>
    <name evidence="2" type="ORF">DIZ78_10410</name>
</gene>
<evidence type="ECO:0000313" key="3">
    <source>
        <dbReference type="Proteomes" id="UP000254771"/>
    </source>
</evidence>
<organism evidence="2 3">
    <name type="scientific">endosymbiont of Escarpia spicata</name>
    <dbReference type="NCBI Taxonomy" id="2200908"/>
    <lineage>
        <taxon>Bacteria</taxon>
        <taxon>Pseudomonadati</taxon>
        <taxon>Pseudomonadota</taxon>
        <taxon>Gammaproteobacteria</taxon>
        <taxon>sulfur-oxidizing symbionts</taxon>
    </lineage>
</organism>
<accession>A0A370DKE2</accession>
<protein>
    <recommendedName>
        <fullName evidence="4">Preprotein translocase subunit YajC</fullName>
    </recommendedName>
</protein>
<keyword evidence="1" id="KW-1133">Transmembrane helix</keyword>
<evidence type="ECO:0000256" key="1">
    <source>
        <dbReference type="SAM" id="Phobius"/>
    </source>
</evidence>
<keyword evidence="3" id="KW-1185">Reference proteome</keyword>
<dbReference type="InterPro" id="IPR049708">
    <property type="entry name" value="PP0621-like"/>
</dbReference>
<feature type="transmembrane region" description="Helical" evidence="1">
    <location>
        <begin position="6"/>
        <end position="23"/>
    </location>
</feature>
<name>A0A370DKE2_9GAMM</name>
<evidence type="ECO:0008006" key="4">
    <source>
        <dbReference type="Google" id="ProtNLM"/>
    </source>
</evidence>
<dbReference type="AlphaFoldDB" id="A0A370DKE2"/>
<comment type="caution">
    <text evidence="2">The sequence shown here is derived from an EMBL/GenBank/DDBJ whole genome shotgun (WGS) entry which is preliminary data.</text>
</comment>
<dbReference type="Proteomes" id="UP000254771">
    <property type="component" value="Unassembled WGS sequence"/>
</dbReference>
<reference evidence="2 3" key="1">
    <citation type="journal article" date="2018" name="ISME J.">
        <title>Endosymbiont genomes yield clues of tubeworm success.</title>
        <authorList>
            <person name="Li Y."/>
            <person name="Liles M.R."/>
            <person name="Halanych K.M."/>
        </authorList>
    </citation>
    <scope>NUCLEOTIDE SEQUENCE [LARGE SCALE GENOMIC DNA]</scope>
    <source>
        <strain evidence="2">A1462</strain>
    </source>
</reference>
<dbReference type="NCBIfam" id="NF041023">
    <property type="entry name" value="PP0621_fam"/>
    <property type="match status" value="1"/>
</dbReference>